<evidence type="ECO:0000256" key="1">
    <source>
        <dbReference type="ARBA" id="ARBA00000085"/>
    </source>
</evidence>
<keyword evidence="8" id="KW-0472">Membrane</keyword>
<feature type="transmembrane region" description="Helical" evidence="8">
    <location>
        <begin position="123"/>
        <end position="145"/>
    </location>
</feature>
<dbReference type="PANTHER" id="PTHR45436:SF5">
    <property type="entry name" value="SENSOR HISTIDINE KINASE TRCS"/>
    <property type="match status" value="1"/>
</dbReference>
<evidence type="ECO:0000256" key="5">
    <source>
        <dbReference type="ARBA" id="ARBA00022692"/>
    </source>
</evidence>
<feature type="transmembrane region" description="Helical" evidence="8">
    <location>
        <begin position="12"/>
        <end position="30"/>
    </location>
</feature>
<dbReference type="GO" id="GO:0000155">
    <property type="term" value="F:phosphorelay sensor kinase activity"/>
    <property type="evidence" value="ECO:0007669"/>
    <property type="project" value="InterPro"/>
</dbReference>
<protein>
    <recommendedName>
        <fullName evidence="2">histidine kinase</fullName>
        <ecNumber evidence="2">2.7.13.3</ecNumber>
    </recommendedName>
</protein>
<name>A0A3B0UKG1_9ZZZZ</name>
<keyword evidence="7 8" id="KW-1133">Transmembrane helix</keyword>
<gene>
    <name evidence="10" type="ORF">MNBD_BACTEROID07-947</name>
</gene>
<evidence type="ECO:0000256" key="8">
    <source>
        <dbReference type="SAM" id="Phobius"/>
    </source>
</evidence>
<keyword evidence="3" id="KW-0597">Phosphoprotein</keyword>
<proteinExistence type="predicted"/>
<dbReference type="InterPro" id="IPR005467">
    <property type="entry name" value="His_kinase_dom"/>
</dbReference>
<dbReference type="CDD" id="cd00082">
    <property type="entry name" value="HisKA"/>
    <property type="match status" value="1"/>
</dbReference>
<dbReference type="Gene3D" id="3.30.565.10">
    <property type="entry name" value="Histidine kinase-like ATPase, C-terminal domain"/>
    <property type="match status" value="1"/>
</dbReference>
<dbReference type="EMBL" id="UOET01000289">
    <property type="protein sequence ID" value="VAW28803.1"/>
    <property type="molecule type" value="Genomic_DNA"/>
</dbReference>
<evidence type="ECO:0000256" key="3">
    <source>
        <dbReference type="ARBA" id="ARBA00022553"/>
    </source>
</evidence>
<dbReference type="AlphaFoldDB" id="A0A3B0UKG1"/>
<dbReference type="PROSITE" id="PS50109">
    <property type="entry name" value="HIS_KIN"/>
    <property type="match status" value="1"/>
</dbReference>
<dbReference type="Gene3D" id="1.10.287.130">
    <property type="match status" value="1"/>
</dbReference>
<dbReference type="InterPro" id="IPR036097">
    <property type="entry name" value="HisK_dim/P_sf"/>
</dbReference>
<keyword evidence="4" id="KW-0808">Transferase</keyword>
<evidence type="ECO:0000256" key="7">
    <source>
        <dbReference type="ARBA" id="ARBA00022989"/>
    </source>
</evidence>
<dbReference type="Pfam" id="PF02518">
    <property type="entry name" value="HATPase_c"/>
    <property type="match status" value="1"/>
</dbReference>
<reference evidence="10" key="1">
    <citation type="submission" date="2018-06" db="EMBL/GenBank/DDBJ databases">
        <authorList>
            <person name="Zhirakovskaya E."/>
        </authorList>
    </citation>
    <scope>NUCLEOTIDE SEQUENCE</scope>
</reference>
<dbReference type="EC" id="2.7.13.3" evidence="2"/>
<dbReference type="SUPFAM" id="SSF47384">
    <property type="entry name" value="Homodimeric domain of signal transducing histidine kinase"/>
    <property type="match status" value="1"/>
</dbReference>
<dbReference type="SMART" id="SM00387">
    <property type="entry name" value="HATPase_c"/>
    <property type="match status" value="1"/>
</dbReference>
<evidence type="ECO:0000256" key="6">
    <source>
        <dbReference type="ARBA" id="ARBA00022777"/>
    </source>
</evidence>
<keyword evidence="5 8" id="KW-0812">Transmembrane</keyword>
<evidence type="ECO:0000313" key="10">
    <source>
        <dbReference type="EMBL" id="VAW28803.1"/>
    </source>
</evidence>
<dbReference type="SUPFAM" id="SSF55874">
    <property type="entry name" value="ATPase domain of HSP90 chaperone/DNA topoisomerase II/histidine kinase"/>
    <property type="match status" value="1"/>
</dbReference>
<comment type="catalytic activity">
    <reaction evidence="1">
        <text>ATP + protein L-histidine = ADP + protein N-phospho-L-histidine.</text>
        <dbReference type="EC" id="2.7.13.3"/>
    </reaction>
</comment>
<dbReference type="Pfam" id="PF00512">
    <property type="entry name" value="HisKA"/>
    <property type="match status" value="1"/>
</dbReference>
<organism evidence="10">
    <name type="scientific">hydrothermal vent metagenome</name>
    <dbReference type="NCBI Taxonomy" id="652676"/>
    <lineage>
        <taxon>unclassified sequences</taxon>
        <taxon>metagenomes</taxon>
        <taxon>ecological metagenomes</taxon>
    </lineage>
</organism>
<dbReference type="SMART" id="SM00388">
    <property type="entry name" value="HisKA"/>
    <property type="match status" value="1"/>
</dbReference>
<accession>A0A3B0UKG1</accession>
<dbReference type="InterPro" id="IPR003661">
    <property type="entry name" value="HisK_dim/P_dom"/>
</dbReference>
<dbReference type="InterPro" id="IPR003594">
    <property type="entry name" value="HATPase_dom"/>
</dbReference>
<dbReference type="InterPro" id="IPR036890">
    <property type="entry name" value="HATPase_C_sf"/>
</dbReference>
<dbReference type="InterPro" id="IPR050428">
    <property type="entry name" value="TCS_sensor_his_kinase"/>
</dbReference>
<keyword evidence="6" id="KW-0418">Kinase</keyword>
<dbReference type="PANTHER" id="PTHR45436">
    <property type="entry name" value="SENSOR HISTIDINE KINASE YKOH"/>
    <property type="match status" value="1"/>
</dbReference>
<evidence type="ECO:0000256" key="2">
    <source>
        <dbReference type="ARBA" id="ARBA00012438"/>
    </source>
</evidence>
<feature type="domain" description="Histidine kinase" evidence="9">
    <location>
        <begin position="212"/>
        <end position="414"/>
    </location>
</feature>
<sequence length="414" mass="47240">MKLLKKINRSYLISSAVVLVIGLLAFYFLINHIASLEIIEGLHASEARIVHELGQHKTVLRLYPLIEVEETQKTGHEFIKDTTIFDPIEGENEVFKELNTFRKVNGKNYHITIRALAVEKEDIVMSIFLSITAIFLLLIGVLYLINKRTATTVWKPFYHNLEILKNFSLKENHKISLHNTGITEFDELNAGITRLTEKVVSDYKNLKEFTENASHEVQTPLSVILLNLEEVLQQNLPEAELTKIYHTYEAAKRLSALNQQLILLTKIENEQFADEELSLNKIIQNRLEALNPLVDSAKLRIQYKEQGDFPIKMHEALAETLVNNLLSNAIKHNVEGGIIRVSISGNGFEICNTGKGKPLPQKEIFHRFVKKDSQGLGLGLAIVKRICDTHGLRIYYEFSGGRHCFRFGKTTRQQ</sequence>
<evidence type="ECO:0000259" key="9">
    <source>
        <dbReference type="PROSITE" id="PS50109"/>
    </source>
</evidence>
<evidence type="ECO:0000256" key="4">
    <source>
        <dbReference type="ARBA" id="ARBA00022679"/>
    </source>
</evidence>
<dbReference type="GO" id="GO:0005886">
    <property type="term" value="C:plasma membrane"/>
    <property type="evidence" value="ECO:0007669"/>
    <property type="project" value="TreeGrafter"/>
</dbReference>